<dbReference type="RefSeq" id="WP_367623909.1">
    <property type="nucleotide sequence ID" value="NZ_JBFNQD010000002.1"/>
</dbReference>
<dbReference type="Proteomes" id="UP001555786">
    <property type="component" value="Unassembled WGS sequence"/>
</dbReference>
<evidence type="ECO:0000313" key="1">
    <source>
        <dbReference type="EMBL" id="MEW9305460.1"/>
    </source>
</evidence>
<protein>
    <submittedName>
        <fullName evidence="1">Uncharacterized protein</fullName>
    </submittedName>
</protein>
<reference evidence="1 2" key="1">
    <citation type="submission" date="2024-07" db="EMBL/GenBank/DDBJ databases">
        <title>Description of Labrys sedimenti sp. nov., isolated from a diclofenac-degrading enrichment culture.</title>
        <authorList>
            <person name="Tancsics A."/>
            <person name="Csepanyi A."/>
        </authorList>
    </citation>
    <scope>NUCLEOTIDE SEQUENCE [LARGE SCALE GENOMIC DNA]</scope>
    <source>
        <strain evidence="1 2">LMG 23578</strain>
    </source>
</reference>
<sequence>MILDDKNSLADALTDVRKAYRLLWAYQKRVFDVVRLIVSEFDDMGFYYWQTMHADRPCNSGTNPLARWTWDMLPMLEASYLFLPSGVDRNSTMPGTWMLEVHVESDSGFEDPHDGTEPNPEQFKDAALSKSKVSIYAWYCTGQTNLNWFTNVWSSLDWPENEQGGVVEYVDPPFKIFGRTLDLSALPSKESVSIAAAMFRIDASAALEASLE</sequence>
<name>A0ABV3PIK6_9HYPH</name>
<keyword evidence="2" id="KW-1185">Reference proteome</keyword>
<gene>
    <name evidence="1" type="ORF">ABXS05_07935</name>
</gene>
<accession>A0ABV3PIK6</accession>
<comment type="caution">
    <text evidence="1">The sequence shown here is derived from an EMBL/GenBank/DDBJ whole genome shotgun (WGS) entry which is preliminary data.</text>
</comment>
<dbReference type="EMBL" id="JBFNQD010000002">
    <property type="protein sequence ID" value="MEW9305460.1"/>
    <property type="molecule type" value="Genomic_DNA"/>
</dbReference>
<proteinExistence type="predicted"/>
<organism evidence="1 2">
    <name type="scientific">Labrys neptuniae</name>
    <dbReference type="NCBI Taxonomy" id="376174"/>
    <lineage>
        <taxon>Bacteria</taxon>
        <taxon>Pseudomonadati</taxon>
        <taxon>Pseudomonadota</taxon>
        <taxon>Alphaproteobacteria</taxon>
        <taxon>Hyphomicrobiales</taxon>
        <taxon>Xanthobacteraceae</taxon>
        <taxon>Labrys</taxon>
    </lineage>
</organism>
<evidence type="ECO:0000313" key="2">
    <source>
        <dbReference type="Proteomes" id="UP001555786"/>
    </source>
</evidence>